<feature type="domain" description="Methyltransferase" evidence="1">
    <location>
        <begin position="104"/>
        <end position="226"/>
    </location>
</feature>
<evidence type="ECO:0000259" key="1">
    <source>
        <dbReference type="Pfam" id="PF13679"/>
    </source>
</evidence>
<dbReference type="RefSeq" id="WP_136852691.1">
    <property type="nucleotide sequence ID" value="NZ_SWCI01000004.1"/>
</dbReference>
<keyword evidence="3" id="KW-1185">Reference proteome</keyword>
<dbReference type="SUPFAM" id="SSF53335">
    <property type="entry name" value="S-adenosyl-L-methionine-dependent methyltransferases"/>
    <property type="match status" value="1"/>
</dbReference>
<dbReference type="AlphaFoldDB" id="A0A4U1BDX2"/>
<dbReference type="OrthoDB" id="5298194at2"/>
<reference evidence="2 3" key="1">
    <citation type="submission" date="2019-04" db="EMBL/GenBank/DDBJ databases">
        <authorList>
            <person name="Hwang J.C."/>
        </authorList>
    </citation>
    <scope>NUCLEOTIDE SEQUENCE [LARGE SCALE GENOMIC DNA]</scope>
    <source>
        <strain evidence="2 3">IMCC35001</strain>
    </source>
</reference>
<name>A0A4U1BDX2_9GAMM</name>
<dbReference type="InterPro" id="IPR025714">
    <property type="entry name" value="Methyltranfer_dom"/>
</dbReference>
<accession>A0A4U1BDX2</accession>
<organism evidence="2 3">
    <name type="scientific">Ferrimonas sediminicola</name>
    <dbReference type="NCBI Taxonomy" id="2569538"/>
    <lineage>
        <taxon>Bacteria</taxon>
        <taxon>Pseudomonadati</taxon>
        <taxon>Pseudomonadota</taxon>
        <taxon>Gammaproteobacteria</taxon>
        <taxon>Alteromonadales</taxon>
        <taxon>Ferrimonadaceae</taxon>
        <taxon>Ferrimonas</taxon>
    </lineage>
</organism>
<sequence>MDHLQRFHRLTDLLLETRSWWQFVPFEQFSLPWRVRAPELCAWLSAQPDEALVALRQEASALHRRLSPYLPFVAEFASLVRLPACEPGRIDASSRLSSGVPGRKWQQITAFASALEETGLSWLEWCAGKGHLGRVLAAGSVRRVTSLEWQQALCQQGQSLALKAGLPQRFVQGDALGEVGAALLEREQHAVALHACGELHLELLRQGAARRTLALSLSPCCYHLIPQERYRPLSAAAGATALRLTKLDLKLPLQETVTAPPQVRRRRRRELGFRLGFDSLQRHQGGTGYLPLPTVPKSVLDQGFEAFCRWGCERKGLSLDLGRATEYLAEGEARVSLVEQMETVRQLFRRPLEIWLALDRVLFLQEQGYRVSLSEFCPRSATPRNLLIQARLAQAI</sequence>
<proteinExistence type="predicted"/>
<keyword evidence="2" id="KW-0489">Methyltransferase</keyword>
<gene>
    <name evidence="2" type="ORF">FCL40_08285</name>
</gene>
<keyword evidence="2" id="KW-0808">Transferase</keyword>
<comment type="caution">
    <text evidence="2">The sequence shown here is derived from an EMBL/GenBank/DDBJ whole genome shotgun (WGS) entry which is preliminary data.</text>
</comment>
<dbReference type="Pfam" id="PF13679">
    <property type="entry name" value="Methyltransf_32"/>
    <property type="match status" value="1"/>
</dbReference>
<dbReference type="PANTHER" id="PTHR13369:SF0">
    <property type="entry name" value="GLUTATHIONE S-TRANSFERASE C-TERMINAL DOMAIN-CONTAINING PROTEIN"/>
    <property type="match status" value="1"/>
</dbReference>
<dbReference type="PANTHER" id="PTHR13369">
    <property type="match status" value="1"/>
</dbReference>
<dbReference type="InterPro" id="IPR029063">
    <property type="entry name" value="SAM-dependent_MTases_sf"/>
</dbReference>
<dbReference type="EMBL" id="SWCI01000004">
    <property type="protein sequence ID" value="TKB49323.1"/>
    <property type="molecule type" value="Genomic_DNA"/>
</dbReference>
<evidence type="ECO:0000313" key="2">
    <source>
        <dbReference type="EMBL" id="TKB49323.1"/>
    </source>
</evidence>
<dbReference type="GO" id="GO:0032259">
    <property type="term" value="P:methylation"/>
    <property type="evidence" value="ECO:0007669"/>
    <property type="project" value="UniProtKB-KW"/>
</dbReference>
<dbReference type="GO" id="GO:0008168">
    <property type="term" value="F:methyltransferase activity"/>
    <property type="evidence" value="ECO:0007669"/>
    <property type="project" value="UniProtKB-KW"/>
</dbReference>
<dbReference type="Proteomes" id="UP000305674">
    <property type="component" value="Unassembled WGS sequence"/>
</dbReference>
<evidence type="ECO:0000313" key="3">
    <source>
        <dbReference type="Proteomes" id="UP000305674"/>
    </source>
</evidence>
<protein>
    <submittedName>
        <fullName evidence="2">Methyltransferase</fullName>
    </submittedName>
</protein>